<reference evidence="5 6" key="1">
    <citation type="submission" date="2012-01" db="EMBL/GenBank/DDBJ databases">
        <title>The Genome Sequence of Scardovia wiggsiae F0424.</title>
        <authorList>
            <consortium name="The Broad Institute Genome Sequencing Platform"/>
            <person name="Earl A."/>
            <person name="Ward D."/>
            <person name="Feldgarden M."/>
            <person name="Gevers D."/>
            <person name="Izard J."/>
            <person name="Ganesan A."/>
            <person name="Baranova O.V."/>
            <person name="Blanton J.M."/>
            <person name="Tanner A.C."/>
            <person name="Mathney J."/>
            <person name="Dewhirst F.E."/>
            <person name="Young S.K."/>
            <person name="Zeng Q."/>
            <person name="Gargeya S."/>
            <person name="Fitzgerald M."/>
            <person name="Haas B."/>
            <person name="Abouelleil A."/>
            <person name="Alvarado L."/>
            <person name="Arachchi H.M."/>
            <person name="Berlin A."/>
            <person name="Chapman S.B."/>
            <person name="Gearin G."/>
            <person name="Goldberg J."/>
            <person name="Griggs A."/>
            <person name="Gujja S."/>
            <person name="Hansen M."/>
            <person name="Heiman D."/>
            <person name="Howarth C."/>
            <person name="Larimer J."/>
            <person name="Lui A."/>
            <person name="MacDonald P.J.P."/>
            <person name="McCowen C."/>
            <person name="Montmayeur A."/>
            <person name="Murphy C."/>
            <person name="Neiman D."/>
            <person name="Pearson M."/>
            <person name="Priest M."/>
            <person name="Roberts A."/>
            <person name="Saif S."/>
            <person name="Shea T."/>
            <person name="Sisk P."/>
            <person name="Stolte C."/>
            <person name="Sykes S."/>
            <person name="Wortman J."/>
            <person name="Nusbaum C."/>
            <person name="Birren B."/>
        </authorList>
    </citation>
    <scope>NUCLEOTIDE SEQUENCE [LARGE SCALE GENOMIC DNA]</scope>
    <source>
        <strain evidence="5 6">F0424</strain>
    </source>
</reference>
<dbReference type="HOGENOM" id="CLU_005235_1_1_11"/>
<dbReference type="InterPro" id="IPR036962">
    <property type="entry name" value="Glyco_hydro_3_N_sf"/>
</dbReference>
<dbReference type="RefSeq" id="WP_007147852.1">
    <property type="nucleotide sequence ID" value="NZ_AKCI01000001.1"/>
</dbReference>
<dbReference type="Gene3D" id="2.60.40.10">
    <property type="entry name" value="Immunoglobulins"/>
    <property type="match status" value="1"/>
</dbReference>
<gene>
    <name evidence="5" type="ORF">HMPREF9156_00788</name>
</gene>
<accession>J0DF62</accession>
<dbReference type="InterPro" id="IPR050288">
    <property type="entry name" value="Cellulose_deg_GH3"/>
</dbReference>
<name>J0DF62_9BIFI</name>
<evidence type="ECO:0000256" key="1">
    <source>
        <dbReference type="ARBA" id="ARBA00005336"/>
    </source>
</evidence>
<evidence type="ECO:0000313" key="6">
    <source>
        <dbReference type="Proteomes" id="UP000006415"/>
    </source>
</evidence>
<feature type="domain" description="Fibronectin type III-like" evidence="4">
    <location>
        <begin position="460"/>
        <end position="534"/>
    </location>
</feature>
<dbReference type="STRING" id="857290.HMPREF9156_00788"/>
<dbReference type="InterPro" id="IPR002772">
    <property type="entry name" value="Glyco_hydro_3_C"/>
</dbReference>
<dbReference type="PANTHER" id="PTHR42715:SF10">
    <property type="entry name" value="BETA-GLUCOSIDASE"/>
    <property type="match status" value="1"/>
</dbReference>
<dbReference type="SUPFAM" id="SSF52279">
    <property type="entry name" value="Beta-D-glucan exohydrolase, C-terminal domain"/>
    <property type="match status" value="1"/>
</dbReference>
<keyword evidence="2" id="KW-0378">Hydrolase</keyword>
<dbReference type="Proteomes" id="UP000006415">
    <property type="component" value="Unassembled WGS sequence"/>
</dbReference>
<evidence type="ECO:0000313" key="5">
    <source>
        <dbReference type="EMBL" id="EJD64913.1"/>
    </source>
</evidence>
<dbReference type="InterPro" id="IPR026891">
    <property type="entry name" value="Fn3-like"/>
</dbReference>
<protein>
    <recommendedName>
        <fullName evidence="4">Fibronectin type III-like domain-containing protein</fullName>
    </recommendedName>
</protein>
<evidence type="ECO:0000256" key="2">
    <source>
        <dbReference type="ARBA" id="ARBA00022801"/>
    </source>
</evidence>
<dbReference type="Gene3D" id="3.40.50.1700">
    <property type="entry name" value="Glycoside hydrolase family 3 C-terminal domain"/>
    <property type="match status" value="1"/>
</dbReference>
<dbReference type="SUPFAM" id="SSF51445">
    <property type="entry name" value="(Trans)glycosidases"/>
    <property type="match status" value="1"/>
</dbReference>
<feature type="transmembrane region" description="Helical" evidence="3">
    <location>
        <begin position="938"/>
        <end position="958"/>
    </location>
</feature>
<dbReference type="InterPro" id="IPR013783">
    <property type="entry name" value="Ig-like_fold"/>
</dbReference>
<dbReference type="Pfam" id="PF01915">
    <property type="entry name" value="Glyco_hydro_3_C"/>
    <property type="match status" value="1"/>
</dbReference>
<dbReference type="Gene3D" id="3.20.20.300">
    <property type="entry name" value="Glycoside hydrolase, family 3, N-terminal domain"/>
    <property type="match status" value="1"/>
</dbReference>
<dbReference type="InterPro" id="IPR017853">
    <property type="entry name" value="GH"/>
</dbReference>
<dbReference type="GO" id="GO:0004553">
    <property type="term" value="F:hydrolase activity, hydrolyzing O-glycosyl compounds"/>
    <property type="evidence" value="ECO:0007669"/>
    <property type="project" value="InterPro"/>
</dbReference>
<dbReference type="Pfam" id="PF00933">
    <property type="entry name" value="Glyco_hydro_3"/>
    <property type="match status" value="1"/>
</dbReference>
<dbReference type="OrthoDB" id="3187562at2"/>
<organism evidence="5 6">
    <name type="scientific">Scardovia wiggsiae F0424</name>
    <dbReference type="NCBI Taxonomy" id="857290"/>
    <lineage>
        <taxon>Bacteria</taxon>
        <taxon>Bacillati</taxon>
        <taxon>Actinomycetota</taxon>
        <taxon>Actinomycetes</taxon>
        <taxon>Bifidobacteriales</taxon>
        <taxon>Bifidobacteriaceae</taxon>
        <taxon>Scardovia</taxon>
    </lineage>
</organism>
<evidence type="ECO:0000256" key="3">
    <source>
        <dbReference type="SAM" id="Phobius"/>
    </source>
</evidence>
<dbReference type="PRINTS" id="PR00133">
    <property type="entry name" value="GLHYDRLASE3"/>
</dbReference>
<dbReference type="InterPro" id="IPR036881">
    <property type="entry name" value="Glyco_hydro_3_C_sf"/>
</dbReference>
<comment type="similarity">
    <text evidence="1">Belongs to the glycosyl hydrolase 3 family.</text>
</comment>
<dbReference type="InterPro" id="IPR001764">
    <property type="entry name" value="Glyco_hydro_3_N"/>
</dbReference>
<keyword evidence="3" id="KW-0472">Membrane</keyword>
<keyword evidence="3" id="KW-1133">Transmembrane helix</keyword>
<comment type="caution">
    <text evidence="5">The sequence shown here is derived from an EMBL/GenBank/DDBJ whole genome shotgun (WGS) entry which is preliminary data.</text>
</comment>
<proteinExistence type="inferred from homology"/>
<dbReference type="EMBL" id="AGZS01000003">
    <property type="protein sequence ID" value="EJD64913.1"/>
    <property type="molecule type" value="Genomic_DNA"/>
</dbReference>
<dbReference type="PANTHER" id="PTHR42715">
    <property type="entry name" value="BETA-GLUCOSIDASE"/>
    <property type="match status" value="1"/>
</dbReference>
<dbReference type="Pfam" id="PF14310">
    <property type="entry name" value="Fn3-like"/>
    <property type="match status" value="1"/>
</dbReference>
<evidence type="ECO:0000259" key="4">
    <source>
        <dbReference type="SMART" id="SM01217"/>
    </source>
</evidence>
<feature type="transmembrane region" description="Helical" evidence="3">
    <location>
        <begin position="57"/>
        <end position="75"/>
    </location>
</feature>
<keyword evidence="3" id="KW-0812">Transmembrane</keyword>
<dbReference type="GO" id="GO:0005975">
    <property type="term" value="P:carbohydrate metabolic process"/>
    <property type="evidence" value="ECO:0007669"/>
    <property type="project" value="InterPro"/>
</dbReference>
<feature type="transmembrane region" description="Helical" evidence="3">
    <location>
        <begin position="20"/>
        <end position="37"/>
    </location>
</feature>
<sequence length="985" mass="108635">MLGINISDVINVLKSVRPQLIVIGIVLILAVLISIFVNKRTVKDVAAKKMVRSQTWIAALIAVFAAVATMLFGPLNTIVTSVTTPKYELSKESITKASKLAVDIQREGIVMLQNNDSQLPLQTKKVNVFGWASTNPIYGGTGSGSMNDSYATTSLLQGLKDAGISYNTELSDFYTKYNSTRPVVGMNGQDWTLPEPPVDTYPDSMLSKAKNYSDTAVITIARSGGEGADLPSDMGTVETSKPGTKIEGSGFDLRGTHYVNNSNDYADFKAGDSYLSLSQTEKNLIGYVTKNFRKVVLVYNGANNLNLNFVSQYPQIKSVLWCPPAGQTGFDALGEILAGKQNPSGRTTDTFVKDFTKTPWWNNFGSFNYDNMQKYEVKGMFGTSVPSYVNYVEGIYVGYRFYETAAMDGAITYDDVVQYPFGYGMSYTTFSQTMTQPQVNNGKVTFNVTVTNTGTTAGKDTVEVYYNPPYTNGGIEKASANLIRFEKTKELAPGASQRFEISFDLEEMASYDYKNVKAYVLESGSYGISINRDSHNMIDSKAVTVDSPVTYGKGNHRRSDRADVTNQFDNAEGHVTYLSRKDSFANYSQATAKPASSTMPKDQMKEFVGADYKAPEGKSSAKMPVTGAKNGTRLYQLYGKSYDDPLWDKLLDNLTVNEMNELISMAGYNNAEVSSIGKPRQSDIDGPAALNNNFTKVGSIGFPASATVANTFNKGLAQRYGDLIGQMGREMHVTGWYAPAMNTHRTPFAGRNFEYFSEDPVLGGSMAAQQLKAAKAKGVYGFMKHFALNDQEDNRMNMLCTWSNEQAIREVYLRQFEMAAKDGGATAVMSSFNYIGARWSASNPNLLNNVLRGEWGFRGFVETDYFAGGPMIGDEAIRGGNDAMLATTKTTNYITRTNEAETVQLMRKASHNILYTAVNSWLYKDGQPSMDASWWKKAFYIALAVVAVLVILLEVLAFRRYFRRRRELKGASDMQKGSAEKQPDN</sequence>
<keyword evidence="6" id="KW-1185">Reference proteome</keyword>
<dbReference type="eggNOG" id="COG1472">
    <property type="taxonomic scope" value="Bacteria"/>
</dbReference>
<dbReference type="SMART" id="SM01217">
    <property type="entry name" value="Fn3_like"/>
    <property type="match status" value="1"/>
</dbReference>
<dbReference type="AlphaFoldDB" id="J0DF62"/>